<dbReference type="STRING" id="337097.BHF71_07780"/>
<dbReference type="SMART" id="SM00191">
    <property type="entry name" value="Int_alpha"/>
    <property type="match status" value="5"/>
</dbReference>
<dbReference type="Pfam" id="PF01839">
    <property type="entry name" value="FG-GAP"/>
    <property type="match status" value="4"/>
</dbReference>
<dbReference type="OrthoDB" id="9806653at2"/>
<evidence type="ECO:0000313" key="4">
    <source>
        <dbReference type="EMBL" id="OEF99718.1"/>
    </source>
</evidence>
<dbReference type="GO" id="GO:0033627">
    <property type="term" value="P:cell adhesion mediated by integrin"/>
    <property type="evidence" value="ECO:0007669"/>
    <property type="project" value="TreeGrafter"/>
</dbReference>
<dbReference type="Proteomes" id="UP000243739">
    <property type="component" value="Unassembled WGS sequence"/>
</dbReference>
<accession>A0A1D2YVG6</accession>
<dbReference type="AlphaFoldDB" id="A0A1D2YVG6"/>
<keyword evidence="5" id="KW-1185">Reference proteome</keyword>
<reference evidence="4 5" key="1">
    <citation type="submission" date="2016-09" db="EMBL/GenBank/DDBJ databases">
        <title>Draft genome sequence for the type strain of Vulcanibacillus modesticaldus BR, a strictly anaerobic, moderately thermophilic, and nitrate-reducing bacterium from deep sea-hydrothermal vents of the Mid-Atlantic Ridge.</title>
        <authorList>
            <person name="Abin C.A."/>
            <person name="Hollibaugh J.T."/>
        </authorList>
    </citation>
    <scope>NUCLEOTIDE SEQUENCE [LARGE SCALE GENOMIC DNA]</scope>
    <source>
        <strain evidence="4 5">BR</strain>
    </source>
</reference>
<proteinExistence type="predicted"/>
<keyword evidence="3" id="KW-0325">Glycoprotein</keyword>
<protein>
    <submittedName>
        <fullName evidence="4">Uncharacterized protein</fullName>
    </submittedName>
</protein>
<dbReference type="InterPro" id="IPR028994">
    <property type="entry name" value="Integrin_alpha_N"/>
</dbReference>
<dbReference type="GO" id="GO:0007229">
    <property type="term" value="P:integrin-mediated signaling pathway"/>
    <property type="evidence" value="ECO:0007669"/>
    <property type="project" value="TreeGrafter"/>
</dbReference>
<dbReference type="Gene3D" id="2.130.10.130">
    <property type="entry name" value="Integrin alpha, N-terminal"/>
    <property type="match status" value="3"/>
</dbReference>
<dbReference type="GO" id="GO:0007160">
    <property type="term" value="P:cell-matrix adhesion"/>
    <property type="evidence" value="ECO:0007669"/>
    <property type="project" value="TreeGrafter"/>
</dbReference>
<dbReference type="GO" id="GO:0098609">
    <property type="term" value="P:cell-cell adhesion"/>
    <property type="evidence" value="ECO:0007669"/>
    <property type="project" value="TreeGrafter"/>
</dbReference>
<evidence type="ECO:0000256" key="1">
    <source>
        <dbReference type="ARBA" id="ARBA00022729"/>
    </source>
</evidence>
<dbReference type="GO" id="GO:0009897">
    <property type="term" value="C:external side of plasma membrane"/>
    <property type="evidence" value="ECO:0007669"/>
    <property type="project" value="TreeGrafter"/>
</dbReference>
<organism evidence="4 5">
    <name type="scientific">Vulcanibacillus modesticaldus</name>
    <dbReference type="NCBI Taxonomy" id="337097"/>
    <lineage>
        <taxon>Bacteria</taxon>
        <taxon>Bacillati</taxon>
        <taxon>Bacillota</taxon>
        <taxon>Bacilli</taxon>
        <taxon>Bacillales</taxon>
        <taxon>Bacillaceae</taxon>
        <taxon>Vulcanibacillus</taxon>
    </lineage>
</organism>
<keyword evidence="2" id="KW-0677">Repeat</keyword>
<dbReference type="InterPro" id="IPR013517">
    <property type="entry name" value="FG-GAP"/>
</dbReference>
<name>A0A1D2YVG6_9BACI</name>
<comment type="caution">
    <text evidence="4">The sequence shown here is derived from an EMBL/GenBank/DDBJ whole genome shotgun (WGS) entry which is preliminary data.</text>
</comment>
<dbReference type="SUPFAM" id="SSF69318">
    <property type="entry name" value="Integrin alpha N-terminal domain"/>
    <property type="match status" value="1"/>
</dbReference>
<dbReference type="EMBL" id="MIJF01000015">
    <property type="protein sequence ID" value="OEF99718.1"/>
    <property type="molecule type" value="Genomic_DNA"/>
</dbReference>
<evidence type="ECO:0000256" key="2">
    <source>
        <dbReference type="ARBA" id="ARBA00022737"/>
    </source>
</evidence>
<dbReference type="PANTHER" id="PTHR23220">
    <property type="entry name" value="INTEGRIN ALPHA"/>
    <property type="match status" value="1"/>
</dbReference>
<dbReference type="RefSeq" id="WP_069656439.1">
    <property type="nucleotide sequence ID" value="NZ_MIJF01000015.1"/>
</dbReference>
<dbReference type="InterPro" id="IPR013519">
    <property type="entry name" value="Int_alpha_beta-p"/>
</dbReference>
<keyword evidence="1" id="KW-0732">Signal</keyword>
<evidence type="ECO:0000313" key="5">
    <source>
        <dbReference type="Proteomes" id="UP000243739"/>
    </source>
</evidence>
<dbReference type="GO" id="GO:0005178">
    <property type="term" value="F:integrin binding"/>
    <property type="evidence" value="ECO:0007669"/>
    <property type="project" value="TreeGrafter"/>
</dbReference>
<sequence length="375" mass="41363">MSLNIRTLTGNIKRDSFGSSVALGDINGDGINEILVASVSNQKGGIISIYSSRSYKLLKTIRIGKKKVNTIRILTKDINTDQIDEIIIAITYRDLSGEVKVFSYNENKTLFHWKSNRKYDAFGFAIAAGDVDGDGIDDIIIGAPQPINGGKGRVYVFSGQKGTLLKEYSSLLPREHCDFGTAVTTADLNNDGIEEVIIGTPGIPKGEVFVYSVKFGWLDHKFSGEPGFGTMVFAEDINGDSVKELIITTKDLRGNKVSIFGQYYRHFNDINNDEVDIGFGETMTAGDINGDGVKELILGAFDSNHRRKKYTGQVSIYSAMDSKLLHRWYGREEKDQFGFAITSGKVNKEDKDSLIIGAPREILKKPGIVYVVNID</sequence>
<evidence type="ECO:0000256" key="3">
    <source>
        <dbReference type="ARBA" id="ARBA00023180"/>
    </source>
</evidence>
<dbReference type="PANTHER" id="PTHR23220:SF84">
    <property type="entry name" value="INTEGRIN ALPHA-L"/>
    <property type="match status" value="1"/>
</dbReference>
<dbReference type="PROSITE" id="PS51470">
    <property type="entry name" value="FG_GAP"/>
    <property type="match status" value="2"/>
</dbReference>
<gene>
    <name evidence="4" type="ORF">BHF71_07780</name>
</gene>
<dbReference type="GO" id="GO:0008305">
    <property type="term" value="C:integrin complex"/>
    <property type="evidence" value="ECO:0007669"/>
    <property type="project" value="TreeGrafter"/>
</dbReference>